<proteinExistence type="predicted"/>
<feature type="repeat" description="ANK" evidence="3">
    <location>
        <begin position="1108"/>
        <end position="1140"/>
    </location>
</feature>
<dbReference type="Pfam" id="PF13637">
    <property type="entry name" value="Ank_4"/>
    <property type="match status" value="2"/>
</dbReference>
<feature type="repeat" description="ANK" evidence="3">
    <location>
        <begin position="354"/>
        <end position="386"/>
    </location>
</feature>
<dbReference type="PANTHER" id="PTHR24198:SF165">
    <property type="entry name" value="ANKYRIN REPEAT-CONTAINING PROTEIN-RELATED"/>
    <property type="match status" value="1"/>
</dbReference>
<feature type="repeat" description="ANK" evidence="3">
    <location>
        <begin position="1584"/>
        <end position="1616"/>
    </location>
</feature>
<evidence type="ECO:0000313" key="4">
    <source>
        <dbReference type="EMBL" id="ORX61211.1"/>
    </source>
</evidence>
<comment type="caution">
    <text evidence="4">The sequence shown here is derived from an EMBL/GenBank/DDBJ whole genome shotgun (WGS) entry which is preliminary data.</text>
</comment>
<dbReference type="InterPro" id="IPR002110">
    <property type="entry name" value="Ankyrin_rpt"/>
</dbReference>
<name>A0A1Y1VQS0_9FUNG</name>
<dbReference type="Gene3D" id="1.25.40.20">
    <property type="entry name" value="Ankyrin repeat-containing domain"/>
    <property type="match status" value="6"/>
</dbReference>
<feature type="repeat" description="ANK" evidence="3">
    <location>
        <begin position="1812"/>
        <end position="1844"/>
    </location>
</feature>
<dbReference type="PRINTS" id="PR01415">
    <property type="entry name" value="ANKYRIN"/>
</dbReference>
<dbReference type="InterPro" id="IPR036770">
    <property type="entry name" value="Ankyrin_rpt-contain_sf"/>
</dbReference>
<feature type="repeat" description="ANK" evidence="3">
    <location>
        <begin position="1946"/>
        <end position="1978"/>
    </location>
</feature>
<keyword evidence="2 3" id="KW-0040">ANK repeat</keyword>
<keyword evidence="5" id="KW-1185">Reference proteome</keyword>
<dbReference type="STRING" id="1754191.A0A1Y1VQS0"/>
<feature type="repeat" description="ANK" evidence="3">
    <location>
        <begin position="1614"/>
        <end position="1646"/>
    </location>
</feature>
<reference evidence="4 5" key="2">
    <citation type="submission" date="2016-08" db="EMBL/GenBank/DDBJ databases">
        <title>Pervasive Adenine N6-methylation of Active Genes in Fungi.</title>
        <authorList>
            <consortium name="DOE Joint Genome Institute"/>
            <person name="Mondo S.J."/>
            <person name="Dannebaum R.O."/>
            <person name="Kuo R.C."/>
            <person name="Labutti K."/>
            <person name="Haridas S."/>
            <person name="Kuo A."/>
            <person name="Salamov A."/>
            <person name="Ahrendt S.R."/>
            <person name="Lipzen A."/>
            <person name="Sullivan W."/>
            <person name="Andreopoulos W.B."/>
            <person name="Clum A."/>
            <person name="Lindquist E."/>
            <person name="Daum C."/>
            <person name="Ramamoorthy G.K."/>
            <person name="Gryganskyi A."/>
            <person name="Culley D."/>
            <person name="Magnuson J.K."/>
            <person name="James T.Y."/>
            <person name="O'Malley M.A."/>
            <person name="Stajich J.E."/>
            <person name="Spatafora J.W."/>
            <person name="Visel A."/>
            <person name="Grigoriev I.V."/>
        </authorList>
    </citation>
    <scope>NUCLEOTIDE SEQUENCE [LARGE SCALE GENOMIC DNA]</scope>
    <source>
        <strain evidence="5">finn</strain>
    </source>
</reference>
<evidence type="ECO:0000313" key="5">
    <source>
        <dbReference type="Proteomes" id="UP000193719"/>
    </source>
</evidence>
<feature type="repeat" description="ANK" evidence="3">
    <location>
        <begin position="1647"/>
        <end position="1679"/>
    </location>
</feature>
<feature type="repeat" description="ANK" evidence="3">
    <location>
        <begin position="2045"/>
        <end position="2077"/>
    </location>
</feature>
<evidence type="ECO:0000256" key="1">
    <source>
        <dbReference type="ARBA" id="ARBA00022737"/>
    </source>
</evidence>
<feature type="repeat" description="ANK" evidence="3">
    <location>
        <begin position="1713"/>
        <end position="1745"/>
    </location>
</feature>
<feature type="repeat" description="ANK" evidence="3">
    <location>
        <begin position="1551"/>
        <end position="1583"/>
    </location>
</feature>
<feature type="repeat" description="ANK" evidence="3">
    <location>
        <begin position="1913"/>
        <end position="1945"/>
    </location>
</feature>
<dbReference type="Proteomes" id="UP000193719">
    <property type="component" value="Unassembled WGS sequence"/>
</dbReference>
<feature type="repeat" description="ANK" evidence="3">
    <location>
        <begin position="2078"/>
        <end position="2110"/>
    </location>
</feature>
<dbReference type="OrthoDB" id="2306477at2759"/>
<dbReference type="Pfam" id="PF00023">
    <property type="entry name" value="Ank"/>
    <property type="match status" value="1"/>
</dbReference>
<feature type="repeat" description="ANK" evidence="3">
    <location>
        <begin position="1779"/>
        <end position="1811"/>
    </location>
</feature>
<keyword evidence="1" id="KW-0677">Repeat</keyword>
<dbReference type="PROSITE" id="PS50088">
    <property type="entry name" value="ANK_REPEAT"/>
    <property type="match status" value="18"/>
</dbReference>
<gene>
    <name evidence="4" type="ORF">BCR36DRAFT_439820</name>
</gene>
<evidence type="ECO:0000256" key="2">
    <source>
        <dbReference type="ARBA" id="ARBA00023043"/>
    </source>
</evidence>
<dbReference type="SUPFAM" id="SSF48403">
    <property type="entry name" value="Ankyrin repeat"/>
    <property type="match status" value="5"/>
</dbReference>
<dbReference type="PANTHER" id="PTHR24198">
    <property type="entry name" value="ANKYRIN REPEAT AND PROTEIN KINASE DOMAIN-CONTAINING PROTEIN"/>
    <property type="match status" value="1"/>
</dbReference>
<feature type="repeat" description="ANK" evidence="3">
    <location>
        <begin position="1979"/>
        <end position="2011"/>
    </location>
</feature>
<reference evidence="4 5" key="1">
    <citation type="submission" date="2016-08" db="EMBL/GenBank/DDBJ databases">
        <title>Genomes of anaerobic fungi encode conserved fungal cellulosomes for biomass hydrolysis.</title>
        <authorList>
            <consortium name="DOE Joint Genome Institute"/>
            <person name="Haitjema C.H."/>
            <person name="Gilmore S.P."/>
            <person name="Henske J.K."/>
            <person name="Solomon K.V."/>
            <person name="De Groot R."/>
            <person name="Kuo A."/>
            <person name="Mondo S.J."/>
            <person name="Salamov A.A."/>
            <person name="Labutti K."/>
            <person name="Zhao Z."/>
            <person name="Chiniquy J."/>
            <person name="Barry K."/>
            <person name="Brewer H.M."/>
            <person name="Purvine S.O."/>
            <person name="Wright A.T."/>
            <person name="Boxma B."/>
            <person name="Van Alen T."/>
            <person name="Hackstein J.H."/>
            <person name="Baker S.E."/>
            <person name="Grigoriev I.V."/>
            <person name="O'Malley M.A."/>
        </authorList>
    </citation>
    <scope>NUCLEOTIDE SEQUENCE [LARGE SCALE GENOMIC DNA]</scope>
    <source>
        <strain evidence="5">finn</strain>
    </source>
</reference>
<evidence type="ECO:0000256" key="3">
    <source>
        <dbReference type="PROSITE-ProRule" id="PRU00023"/>
    </source>
</evidence>
<dbReference type="Pfam" id="PF12796">
    <property type="entry name" value="Ank_2"/>
    <property type="match status" value="7"/>
</dbReference>
<accession>A0A1Y1VQS0</accession>
<feature type="repeat" description="ANK" evidence="3">
    <location>
        <begin position="1680"/>
        <end position="1712"/>
    </location>
</feature>
<protein>
    <submittedName>
        <fullName evidence="4">Ankyrin</fullName>
    </submittedName>
</protein>
<feature type="repeat" description="ANK" evidence="3">
    <location>
        <begin position="1746"/>
        <end position="1778"/>
    </location>
</feature>
<organism evidence="4 5">
    <name type="scientific">Piromyces finnis</name>
    <dbReference type="NCBI Taxonomy" id="1754191"/>
    <lineage>
        <taxon>Eukaryota</taxon>
        <taxon>Fungi</taxon>
        <taxon>Fungi incertae sedis</taxon>
        <taxon>Chytridiomycota</taxon>
        <taxon>Chytridiomycota incertae sedis</taxon>
        <taxon>Neocallimastigomycetes</taxon>
        <taxon>Neocallimastigales</taxon>
        <taxon>Neocallimastigaceae</taxon>
        <taxon>Piromyces</taxon>
    </lineage>
</organism>
<dbReference type="SMART" id="SM00248">
    <property type="entry name" value="ANK"/>
    <property type="match status" value="36"/>
</dbReference>
<sequence length="2205" mass="258139">MYYNLEEIIKEINEIIYIIKNENITKLKKQYQKNKIIITPLVINHLIKDKNIKLLKEILKYYLFDNIFILKLISLYKSKKVLSKQKLCQILIDETEKVVFDKTVYEVAIDCNNFDIINILYNNDSRNKKVIQNEICKIISTSCQKTRDNYEKLKNNELKINYDKDLVSLNQKQKDNVLELFIKGKLTELQNINNEKRNEISINKGAYKKAIYSNDFEQLNYLYNNDTRDKEITLSEIFQILDKEEREYFTGVKFDFIDKVENGELDIHDEYFLHNLRISEKERRIILEYIRGNRVVELKNYINNNNISLSYFNDENFDLLIYAIENNSSIEMINYIILYYKSLNYTVFDDIVNKYKTPLLCAFLLSRFSIIKVLLQNGANINYEIQEIDIASILYKKNYLNNENFRFMINNGYKITSKLLSLLISDNSYYFLKIIFDTYFYKSSFILSILIISRNKIALSKDQLKSFIINEKTKNVFRYNFYDKALYYNNLKVLKMLYDYDGIEYILSLKNYKLCELLNEAIENNNYEFINKVLSSNQFNVKDMDVGLFLSKKFFSYEKLKSKLNIMNFFTTKLLQNKSFDYSILCFEDIIYNLRKIGSISYLKIFIKQSLNHRTFSFRNVNFQNLILIISEMYCNVKLMKYIIISSLNHKTFKFDDVNFENIISIINSGKFEDSEKIKLLKLFISKSMDNKTFDCNYISIKKIFQLNLTVSILEYFINKIFNHNQFKINCSKIEEVLISLNNIKDFEFSEYVIYHLFNHNMLNFNNNVNIGEVLLIASRLENTYIFISFIKNILKNKTLEFNNKNFEDMLFAISKMKNIVYIKMIMKLFINHDRFCLNKFDYKTINYNKIIRLANRFDNIYIIKWILQEFKNDSKQTLIYLKNILLYSSKIDNKNIMKFAIEKILKVSSLDSLKEFNDIDFFIINNINKREFSLILNVLIKLENFSLIKFFIENKELNMNIDINEKDENGDYLIITSSIITKAYENNIEIFKFLINCGANCNVKDINGNSLLLAAIKNKNYSIIKYLFKHNISIKSNINLNCLSLFDKTIINNDINLIKSLISNISNINKTKNTSEFTSLTLAYLLNYKEIFEIIKDDFDINELDINGYSLLHYAILKEDLSMIKYLIENGADVNLKKNKTMHGQSAIDICFKLKNINSFRYILESQTLSLNKLNENGETLLITLLKINNYTLDEKMNYMKYILQKDIDINIVDKYKKSAIEYAYELNSLSIIQLLLDNGAIFNNKLKDLIITNDIDDNSILLIKLLMNKNVITNTDKLFKNAIDENLLPSFKLLVDHDTITNSELILRYAIEYGDILFVEYLAKYNINYFTNDVIKEIIYKNKFNLLKMLIPKYLKVNRENENDLIYAIESENKKIVQYLINCGADINKCYLIDKKKCVPLMIAIKNENINMIKFLIEIGASSRNKIKNNSETLIFKYQNINILKYLYNKGIKICKFKDNSSYAIKFYIDSKLYNNSQNYLENKDIDYIEINNDNKDTLIELMWNSKPVCEYTEKEQYEILYKSVQNENINTIKELIDYGININEIYDNGDTSLIYSIKCENIEMIKFLIENGANPNRENDFGRTPISYAIEKENLSILKYLIENGAKFDTTNNKILLFAITLGNLDIIQYLIDSGANVNKCSNHGTTPLIYTIERNHEELVEFLIDNGANTNERDYYGHTPIIKAIVVGNATIVKQLLNHGANVNEMDNSSNLPLITAIKNKNIDIIKILIDYGVNTNESDKYGITPLIYSIKDANINIIKLLIKSGIDVEKKDASGETPLIYAIKGGNINVVKCLIKGGTNLNKEDLLGNKPLVVAYKYNNTDIIKCLIENGANDSTNNKSINMSEFNVSENIFSLFESNPLILKDTNKYENKNHLSVLSLINAIKREDIEKIKNLIDSGVDINRRNLDGCTPLFYAVKTGNLEITKYIIECGAYLNLMDRYGYTPLSHAIKIGSLEIVKYLIEKEIDINVINEYGYTPLIYAIKKEDIDIIKYLVKNGANINEIDKNVYTPLFYAIKKRNFEIIKYLIHHGADIHLHTRYSKTSLNYAIRCGDINIVKYLIECGADINPIGYWDFTPLTLAVYNREISIAKYLIDNNANINKKGNSYTPLIIAVKGSNINIIKYIIHHGGNLNETNEYNESPLTAAMENLEDNNFDLFKYLIECGADLNQFLYNYYERHRYDENEEKLMYCYRHIMQLID</sequence>
<dbReference type="EMBL" id="MCFH01000001">
    <property type="protein sequence ID" value="ORX61211.1"/>
    <property type="molecule type" value="Genomic_DNA"/>
</dbReference>
<feature type="repeat" description="ANK" evidence="3">
    <location>
        <begin position="2110"/>
        <end position="2142"/>
    </location>
</feature>
<dbReference type="PROSITE" id="PS50297">
    <property type="entry name" value="ANK_REP_REGION"/>
    <property type="match status" value="17"/>
</dbReference>
<dbReference type="Pfam" id="PF13606">
    <property type="entry name" value="Ank_3"/>
    <property type="match status" value="1"/>
</dbReference>
<feature type="repeat" description="ANK" evidence="3">
    <location>
        <begin position="2012"/>
        <end position="2044"/>
    </location>
</feature>